<keyword evidence="4" id="KW-1185">Reference proteome</keyword>
<dbReference type="RefSeq" id="XP_033681896.1">
    <property type="nucleotide sequence ID" value="XM_033826996.1"/>
</dbReference>
<sequence length="536" mass="60479">MSCASSNPVRRKVSFWGGEPCAFPRLDQRPRSTNSSLPLLIIVLILWFTTPAVAMWSTSTALFASKRGTGSRLRIPTSLDSPNERQIHSGLYKPLQQGEIRVLRLYPGIGDEPVRCSLELVYLDAESPPEYNALSYEWGRPDTEDYIIQINDFSVPVRKNLYFALLSIRGKSADESTTMTIWIDAVCINQKDIRERNAQVGMMGSIYAGAATVVVWLGPASEDSDAAFDFIHCAFRSHNWSAKDASPDDPGLRAFTKLPDRSYWSRLWIIQEFVLAKEIVLWCGCKQIDWEKFSLARNLVLKLTPNLRSKIGSLGPCDQIRKLDKHEITLERLLSETCDSLCENPHDKIFGLLGLLPTFESGVTGVPSQGGSGELPVGLYEGKKRDILMKTGTMNVERFPVDYGMSSFELYWSVIRYHWKESGEAARILWDFTPNSWQLRIPPRIMWFSQMVQRSLSIDPCLTYLYWDDILRNNPLPSRPFQAGETAGCAPRGKLAAELKGSALLLARVHGAKIWRNGLVICAHAWTRARFHAREG</sequence>
<evidence type="ECO:0000313" key="4">
    <source>
        <dbReference type="Proteomes" id="UP000800094"/>
    </source>
</evidence>
<reference evidence="3" key="1">
    <citation type="journal article" date="2020" name="Stud. Mycol.">
        <title>101 Dothideomycetes genomes: a test case for predicting lifestyles and emergence of pathogens.</title>
        <authorList>
            <person name="Haridas S."/>
            <person name="Albert R."/>
            <person name="Binder M."/>
            <person name="Bloem J."/>
            <person name="Labutti K."/>
            <person name="Salamov A."/>
            <person name="Andreopoulos B."/>
            <person name="Baker S."/>
            <person name="Barry K."/>
            <person name="Bills G."/>
            <person name="Bluhm B."/>
            <person name="Cannon C."/>
            <person name="Castanera R."/>
            <person name="Culley D."/>
            <person name="Daum C."/>
            <person name="Ezra D."/>
            <person name="Gonzalez J."/>
            <person name="Henrissat B."/>
            <person name="Kuo A."/>
            <person name="Liang C."/>
            <person name="Lipzen A."/>
            <person name="Lutzoni F."/>
            <person name="Magnuson J."/>
            <person name="Mondo S."/>
            <person name="Nolan M."/>
            <person name="Ohm R."/>
            <person name="Pangilinan J."/>
            <person name="Park H.-J."/>
            <person name="Ramirez L."/>
            <person name="Alfaro M."/>
            <person name="Sun H."/>
            <person name="Tritt A."/>
            <person name="Yoshinaga Y."/>
            <person name="Zwiers L.-H."/>
            <person name="Turgeon B."/>
            <person name="Goodwin S."/>
            <person name="Spatafora J."/>
            <person name="Crous P."/>
            <person name="Grigoriev I."/>
        </authorList>
    </citation>
    <scope>NUCLEOTIDE SEQUENCE</scope>
    <source>
        <strain evidence="3">CBS 122368</strain>
    </source>
</reference>
<accession>A0A6A6IAD8</accession>
<dbReference type="EMBL" id="ML987198">
    <property type="protein sequence ID" value="KAF2246892.1"/>
    <property type="molecule type" value="Genomic_DNA"/>
</dbReference>
<keyword evidence="1" id="KW-1133">Transmembrane helix</keyword>
<protein>
    <submittedName>
        <fullName evidence="3">HET-domain-containing protein</fullName>
    </submittedName>
</protein>
<dbReference type="AlphaFoldDB" id="A0A6A6IAD8"/>
<evidence type="ECO:0000313" key="3">
    <source>
        <dbReference type="EMBL" id="KAF2246892.1"/>
    </source>
</evidence>
<dbReference type="InterPro" id="IPR010730">
    <property type="entry name" value="HET"/>
</dbReference>
<proteinExistence type="predicted"/>
<dbReference type="GeneID" id="54580326"/>
<feature type="transmembrane region" description="Helical" evidence="1">
    <location>
        <begin position="39"/>
        <end position="64"/>
    </location>
</feature>
<dbReference type="PANTHER" id="PTHR24148:SF64">
    <property type="entry name" value="HETEROKARYON INCOMPATIBILITY DOMAIN-CONTAINING PROTEIN"/>
    <property type="match status" value="1"/>
</dbReference>
<keyword evidence="1" id="KW-0812">Transmembrane</keyword>
<keyword evidence="1" id="KW-0472">Membrane</keyword>
<dbReference type="InterPro" id="IPR052895">
    <property type="entry name" value="HetReg/Transcr_Mod"/>
</dbReference>
<gene>
    <name evidence="3" type="ORF">BU26DRAFT_507422</name>
</gene>
<dbReference type="Proteomes" id="UP000800094">
    <property type="component" value="Unassembled WGS sequence"/>
</dbReference>
<dbReference type="OrthoDB" id="2157530at2759"/>
<dbReference type="Pfam" id="PF06985">
    <property type="entry name" value="HET"/>
    <property type="match status" value="1"/>
</dbReference>
<evidence type="ECO:0000259" key="2">
    <source>
        <dbReference type="Pfam" id="PF06985"/>
    </source>
</evidence>
<name>A0A6A6IAD8_9PLEO</name>
<dbReference type="PANTHER" id="PTHR24148">
    <property type="entry name" value="ANKYRIN REPEAT DOMAIN-CONTAINING PROTEIN 39 HOMOLOG-RELATED"/>
    <property type="match status" value="1"/>
</dbReference>
<feature type="domain" description="Heterokaryon incompatibility" evidence="2">
    <location>
        <begin position="131"/>
        <end position="272"/>
    </location>
</feature>
<organism evidence="3 4">
    <name type="scientific">Trematosphaeria pertusa</name>
    <dbReference type="NCBI Taxonomy" id="390896"/>
    <lineage>
        <taxon>Eukaryota</taxon>
        <taxon>Fungi</taxon>
        <taxon>Dikarya</taxon>
        <taxon>Ascomycota</taxon>
        <taxon>Pezizomycotina</taxon>
        <taxon>Dothideomycetes</taxon>
        <taxon>Pleosporomycetidae</taxon>
        <taxon>Pleosporales</taxon>
        <taxon>Massarineae</taxon>
        <taxon>Trematosphaeriaceae</taxon>
        <taxon>Trematosphaeria</taxon>
    </lineage>
</organism>
<evidence type="ECO:0000256" key="1">
    <source>
        <dbReference type="SAM" id="Phobius"/>
    </source>
</evidence>